<dbReference type="GO" id="GO:0004342">
    <property type="term" value="F:glucosamine-6-phosphate deaminase activity"/>
    <property type="evidence" value="ECO:0007669"/>
    <property type="project" value="InterPro"/>
</dbReference>
<dbReference type="InterPro" id="IPR037171">
    <property type="entry name" value="NagB/RpiA_transferase-like"/>
</dbReference>
<dbReference type="GO" id="GO:0006046">
    <property type="term" value="P:N-acetylglucosamine catabolic process"/>
    <property type="evidence" value="ECO:0007669"/>
    <property type="project" value="TreeGrafter"/>
</dbReference>
<dbReference type="CDD" id="cd01399">
    <property type="entry name" value="GlcN6P_deaminase"/>
    <property type="match status" value="1"/>
</dbReference>
<gene>
    <name evidence="3" type="primary">nagB</name>
    <name evidence="3" type="ORF">GCM10010911_46420</name>
</gene>
<dbReference type="Pfam" id="PF01182">
    <property type="entry name" value="Glucosamine_iso"/>
    <property type="match status" value="1"/>
</dbReference>
<keyword evidence="4" id="KW-1185">Reference proteome</keyword>
<dbReference type="SUPFAM" id="SSF100950">
    <property type="entry name" value="NagB/RpiA/CoA transferase-like"/>
    <property type="match status" value="1"/>
</dbReference>
<evidence type="ECO:0000256" key="1">
    <source>
        <dbReference type="ARBA" id="ARBA00023277"/>
    </source>
</evidence>
<feature type="domain" description="Glucosamine/galactosamine-6-phosphate isomerase" evidence="2">
    <location>
        <begin position="8"/>
        <end position="224"/>
    </location>
</feature>
<proteinExistence type="predicted"/>
<evidence type="ECO:0000313" key="3">
    <source>
        <dbReference type="EMBL" id="GGD82950.1"/>
    </source>
</evidence>
<dbReference type="PANTHER" id="PTHR11280:SF6">
    <property type="entry name" value="GLUCOSAMINE-6-PHOSPHATE ISOMERASE NAGB"/>
    <property type="match status" value="1"/>
</dbReference>
<dbReference type="InterPro" id="IPR004547">
    <property type="entry name" value="Glucosamine6P_isomerase"/>
</dbReference>
<dbReference type="GO" id="GO:0006043">
    <property type="term" value="P:glucosamine catabolic process"/>
    <property type="evidence" value="ECO:0007669"/>
    <property type="project" value="TreeGrafter"/>
</dbReference>
<dbReference type="InterPro" id="IPR006148">
    <property type="entry name" value="Glc/Gal-6P_isomerase"/>
</dbReference>
<evidence type="ECO:0000259" key="2">
    <source>
        <dbReference type="Pfam" id="PF01182"/>
    </source>
</evidence>
<keyword evidence="1" id="KW-0119">Carbohydrate metabolism</keyword>
<comment type="caution">
    <text evidence="3">The sequence shown here is derived from an EMBL/GenBank/DDBJ whole genome shotgun (WGS) entry which is preliminary data.</text>
</comment>
<name>A0A916ZAW8_9BACL</name>
<dbReference type="AlphaFoldDB" id="A0A916ZAW8"/>
<accession>A0A916ZAW8</accession>
<dbReference type="GO" id="GO:0005975">
    <property type="term" value="P:carbohydrate metabolic process"/>
    <property type="evidence" value="ECO:0007669"/>
    <property type="project" value="InterPro"/>
</dbReference>
<dbReference type="GO" id="GO:0042802">
    <property type="term" value="F:identical protein binding"/>
    <property type="evidence" value="ECO:0007669"/>
    <property type="project" value="TreeGrafter"/>
</dbReference>
<dbReference type="Gene3D" id="3.40.50.1360">
    <property type="match status" value="1"/>
</dbReference>
<sequence>MQINILENADRLGYEAALASEAALKEIIAKQGHARIALSTGASQFEFLKHFIGMDIEWNKIEMFHLDEYIALSEQHPASFRKYLKERFLQHVKIGSCHLVDGEGNAEETVRQLNEQISKAPIDLALIGIGENAHIAFNDPPADFNKAEPYHIVNLNEACKQQQVGEGWFASLADVPKQAISMSVKQIMSSHRIISCVPHQAKAKAIANTLKQSLDPNCPATILKSHPDWKLYLDKKSASEIYAWV</sequence>
<dbReference type="RefSeq" id="WP_188995364.1">
    <property type="nucleotide sequence ID" value="NZ_BMHP01000003.1"/>
</dbReference>
<organism evidence="3 4">
    <name type="scientific">Paenibacillus nasutitermitis</name>
    <dbReference type="NCBI Taxonomy" id="1652958"/>
    <lineage>
        <taxon>Bacteria</taxon>
        <taxon>Bacillati</taxon>
        <taxon>Bacillota</taxon>
        <taxon>Bacilli</taxon>
        <taxon>Bacillales</taxon>
        <taxon>Paenibacillaceae</taxon>
        <taxon>Paenibacillus</taxon>
    </lineage>
</organism>
<evidence type="ECO:0000313" key="4">
    <source>
        <dbReference type="Proteomes" id="UP000612456"/>
    </source>
</evidence>
<protein>
    <submittedName>
        <fullName evidence="3">Glucosamine-6-phosphate deaminase</fullName>
    </submittedName>
</protein>
<reference evidence="3" key="1">
    <citation type="journal article" date="2014" name="Int. J. Syst. Evol. Microbiol.">
        <title>Complete genome sequence of Corynebacterium casei LMG S-19264T (=DSM 44701T), isolated from a smear-ripened cheese.</title>
        <authorList>
            <consortium name="US DOE Joint Genome Institute (JGI-PGF)"/>
            <person name="Walter F."/>
            <person name="Albersmeier A."/>
            <person name="Kalinowski J."/>
            <person name="Ruckert C."/>
        </authorList>
    </citation>
    <scope>NUCLEOTIDE SEQUENCE</scope>
    <source>
        <strain evidence="3">CGMCC 1.15178</strain>
    </source>
</reference>
<dbReference type="GO" id="GO:0019262">
    <property type="term" value="P:N-acetylneuraminate catabolic process"/>
    <property type="evidence" value="ECO:0007669"/>
    <property type="project" value="TreeGrafter"/>
</dbReference>
<reference evidence="3" key="2">
    <citation type="submission" date="2020-09" db="EMBL/GenBank/DDBJ databases">
        <authorList>
            <person name="Sun Q."/>
            <person name="Zhou Y."/>
        </authorList>
    </citation>
    <scope>NUCLEOTIDE SEQUENCE</scope>
    <source>
        <strain evidence="3">CGMCC 1.15178</strain>
    </source>
</reference>
<dbReference type="EMBL" id="BMHP01000003">
    <property type="protein sequence ID" value="GGD82950.1"/>
    <property type="molecule type" value="Genomic_DNA"/>
</dbReference>
<dbReference type="Proteomes" id="UP000612456">
    <property type="component" value="Unassembled WGS sequence"/>
</dbReference>
<dbReference type="PANTHER" id="PTHR11280">
    <property type="entry name" value="GLUCOSAMINE-6-PHOSPHATE ISOMERASE"/>
    <property type="match status" value="1"/>
</dbReference>
<dbReference type="GO" id="GO:0005737">
    <property type="term" value="C:cytoplasm"/>
    <property type="evidence" value="ECO:0007669"/>
    <property type="project" value="TreeGrafter"/>
</dbReference>